<sequence>MYTLMVIVFILGYAAIVFEHPLKINKAAPALLTGVLLWTVFILGTPNADFFEYEGFKEFSVEARELASSIGQSITDHEIYSEYVGEQLAHHLSEIAEILFFLMGAMTIVELIDIHQGFKVITNRIKTRSSRKLIWVMSLLAFFMSAILDNLTTSIVMVSLLRKLVHNPSQRRFFAGILIIAANAGGAWSPIGDVTTTMLWIGGQVTTGNIILQLIIPSMVCLLVPLLILSFQMKGEVERAEYDYKQAEDMERFKGSRRMLAVGVGGLVFVPIFKTFTHLPPYMGMLLSLGVVWITSELIHIDKTEEEKKPYSAIHALEKIDTASVLFFFGILAAIGALQATHVLEGLALWMNDTIGNLDAIVLSIGVASAIIDNVPLVAAAMGMYDLIQFPTDAKLWEFLAYCAGTGGSILIIGSAAGVAVMGMEKIDFVWYLKKISLLALVGYLAGAGAYLGIYYLTHG</sequence>
<keyword evidence="4 11" id="KW-0812">Transmembrane</keyword>
<keyword evidence="8 11" id="KW-0472">Membrane</keyword>
<feature type="transmembrane region" description="Helical" evidence="11">
    <location>
        <begin position="24"/>
        <end position="43"/>
    </location>
</feature>
<feature type="transmembrane region" description="Helical" evidence="11">
    <location>
        <begin position="211"/>
        <end position="231"/>
    </location>
</feature>
<feature type="transmembrane region" description="Helical" evidence="11">
    <location>
        <begin position="322"/>
        <end position="340"/>
    </location>
</feature>
<comment type="similarity">
    <text evidence="10">Belongs to the NhaD Na(+)/H(+) (TC 2.A.62) antiporter family.</text>
</comment>
<dbReference type="InterPro" id="IPR045016">
    <property type="entry name" value="NhaD-like"/>
</dbReference>
<feature type="transmembrane region" description="Helical" evidence="11">
    <location>
        <begin position="282"/>
        <end position="301"/>
    </location>
</feature>
<gene>
    <name evidence="13" type="ORF">SAMN05421823_1099</name>
</gene>
<dbReference type="GO" id="GO:0006814">
    <property type="term" value="P:sodium ion transport"/>
    <property type="evidence" value="ECO:0007669"/>
    <property type="project" value="UniProtKB-KW"/>
</dbReference>
<feature type="domain" description="Citrate transporter-like" evidence="12">
    <location>
        <begin position="13"/>
        <end position="390"/>
    </location>
</feature>
<feature type="transmembrane region" description="Helical" evidence="11">
    <location>
        <begin position="134"/>
        <end position="161"/>
    </location>
</feature>
<comment type="subcellular location">
    <subcellularLocation>
        <location evidence="1">Membrane</location>
        <topology evidence="1">Multi-pass membrane protein</topology>
    </subcellularLocation>
</comment>
<proteinExistence type="inferred from homology"/>
<keyword evidence="7" id="KW-0406">Ion transport</keyword>
<dbReference type="OrthoDB" id="9772058at2"/>
<evidence type="ECO:0000313" key="14">
    <source>
        <dbReference type="Proteomes" id="UP000198510"/>
    </source>
</evidence>
<evidence type="ECO:0000259" key="12">
    <source>
        <dbReference type="Pfam" id="PF03600"/>
    </source>
</evidence>
<evidence type="ECO:0000256" key="5">
    <source>
        <dbReference type="ARBA" id="ARBA00022989"/>
    </source>
</evidence>
<dbReference type="RefSeq" id="WP_089685434.1">
    <property type="nucleotide sequence ID" value="NZ_FNFO01000009.1"/>
</dbReference>
<dbReference type="Proteomes" id="UP000198510">
    <property type="component" value="Unassembled WGS sequence"/>
</dbReference>
<evidence type="ECO:0000256" key="1">
    <source>
        <dbReference type="ARBA" id="ARBA00004141"/>
    </source>
</evidence>
<evidence type="ECO:0000256" key="6">
    <source>
        <dbReference type="ARBA" id="ARBA00023053"/>
    </source>
</evidence>
<dbReference type="PANTHER" id="PTHR43269">
    <property type="entry name" value="SODIUM/PROTON ANTIPORTER 1-RELATED"/>
    <property type="match status" value="1"/>
</dbReference>
<dbReference type="AlphaFoldDB" id="A0A1G9NYK2"/>
<evidence type="ECO:0000256" key="10">
    <source>
        <dbReference type="ARBA" id="ARBA00025753"/>
    </source>
</evidence>
<keyword evidence="2" id="KW-0813">Transport</keyword>
<feature type="transmembrane region" description="Helical" evidence="11">
    <location>
        <begin position="436"/>
        <end position="457"/>
    </location>
</feature>
<organism evidence="13 14">
    <name type="scientific">Catalinimonas alkaloidigena</name>
    <dbReference type="NCBI Taxonomy" id="1075417"/>
    <lineage>
        <taxon>Bacteria</taxon>
        <taxon>Pseudomonadati</taxon>
        <taxon>Bacteroidota</taxon>
        <taxon>Cytophagia</taxon>
        <taxon>Cytophagales</taxon>
        <taxon>Catalimonadaceae</taxon>
        <taxon>Catalinimonas</taxon>
    </lineage>
</organism>
<name>A0A1G9NYK2_9BACT</name>
<evidence type="ECO:0000256" key="11">
    <source>
        <dbReference type="SAM" id="Phobius"/>
    </source>
</evidence>
<dbReference type="EMBL" id="FNFO01000009">
    <property type="protein sequence ID" value="SDL91055.1"/>
    <property type="molecule type" value="Genomic_DNA"/>
</dbReference>
<keyword evidence="6" id="KW-0915">Sodium</keyword>
<keyword evidence="3" id="KW-0050">Antiport</keyword>
<keyword evidence="14" id="KW-1185">Reference proteome</keyword>
<dbReference type="NCBIfam" id="NF038006">
    <property type="entry name" value="NhaD_1"/>
    <property type="match status" value="1"/>
</dbReference>
<feature type="transmembrane region" description="Helical" evidence="11">
    <location>
        <begin position="173"/>
        <end position="191"/>
    </location>
</feature>
<feature type="transmembrane region" description="Helical" evidence="11">
    <location>
        <begin position="360"/>
        <end position="387"/>
    </location>
</feature>
<evidence type="ECO:0000313" key="13">
    <source>
        <dbReference type="EMBL" id="SDL91055.1"/>
    </source>
</evidence>
<dbReference type="GO" id="GO:0015297">
    <property type="term" value="F:antiporter activity"/>
    <property type="evidence" value="ECO:0007669"/>
    <property type="project" value="UniProtKB-KW"/>
</dbReference>
<evidence type="ECO:0000256" key="4">
    <source>
        <dbReference type="ARBA" id="ARBA00022692"/>
    </source>
</evidence>
<dbReference type="PANTHER" id="PTHR43269:SF2">
    <property type="entry name" value="SODIUM_PROTON ANTIPORTER 1-RELATED"/>
    <property type="match status" value="1"/>
</dbReference>
<evidence type="ECO:0000256" key="9">
    <source>
        <dbReference type="ARBA" id="ARBA00023201"/>
    </source>
</evidence>
<evidence type="ECO:0000256" key="8">
    <source>
        <dbReference type="ARBA" id="ARBA00023136"/>
    </source>
</evidence>
<dbReference type="STRING" id="1075417.SAMN05421823_1099"/>
<evidence type="ECO:0000256" key="3">
    <source>
        <dbReference type="ARBA" id="ARBA00022449"/>
    </source>
</evidence>
<evidence type="ECO:0000256" key="7">
    <source>
        <dbReference type="ARBA" id="ARBA00023065"/>
    </source>
</evidence>
<accession>A0A1G9NYK2</accession>
<evidence type="ECO:0000256" key="2">
    <source>
        <dbReference type="ARBA" id="ARBA00022448"/>
    </source>
</evidence>
<dbReference type="GO" id="GO:0016020">
    <property type="term" value="C:membrane"/>
    <property type="evidence" value="ECO:0007669"/>
    <property type="project" value="UniProtKB-SubCell"/>
</dbReference>
<feature type="transmembrane region" description="Helical" evidence="11">
    <location>
        <begin position="399"/>
        <end position="424"/>
    </location>
</feature>
<feature type="transmembrane region" description="Helical" evidence="11">
    <location>
        <begin position="259"/>
        <end position="276"/>
    </location>
</feature>
<keyword evidence="5 11" id="KW-1133">Transmembrane helix</keyword>
<keyword evidence="9" id="KW-0739">Sodium transport</keyword>
<reference evidence="13 14" key="1">
    <citation type="submission" date="2016-10" db="EMBL/GenBank/DDBJ databases">
        <authorList>
            <person name="de Groot N.N."/>
        </authorList>
    </citation>
    <scope>NUCLEOTIDE SEQUENCE [LARGE SCALE GENOMIC DNA]</scope>
    <source>
        <strain evidence="13 14">DSM 25186</strain>
    </source>
</reference>
<dbReference type="InterPro" id="IPR004680">
    <property type="entry name" value="Cit_transptr-like_dom"/>
</dbReference>
<dbReference type="Pfam" id="PF03600">
    <property type="entry name" value="CitMHS"/>
    <property type="match status" value="1"/>
</dbReference>
<protein>
    <submittedName>
        <fullName evidence="13">Na+/H+ antiporter NhaD</fullName>
    </submittedName>
</protein>